<dbReference type="EMBL" id="BAAAZP010000222">
    <property type="protein sequence ID" value="GAA3713685.1"/>
    <property type="molecule type" value="Genomic_DNA"/>
</dbReference>
<name>A0ABP7E3Q2_9ACTN</name>
<organism evidence="1 2">
    <name type="scientific">Nonomuraea antimicrobica</name>
    <dbReference type="NCBI Taxonomy" id="561173"/>
    <lineage>
        <taxon>Bacteria</taxon>
        <taxon>Bacillati</taxon>
        <taxon>Actinomycetota</taxon>
        <taxon>Actinomycetes</taxon>
        <taxon>Streptosporangiales</taxon>
        <taxon>Streptosporangiaceae</taxon>
        <taxon>Nonomuraea</taxon>
    </lineage>
</organism>
<accession>A0ABP7E3Q2</accession>
<comment type="caution">
    <text evidence="1">The sequence shown here is derived from an EMBL/GenBank/DDBJ whole genome shotgun (WGS) entry which is preliminary data.</text>
</comment>
<proteinExistence type="predicted"/>
<evidence type="ECO:0000313" key="2">
    <source>
        <dbReference type="Proteomes" id="UP001500902"/>
    </source>
</evidence>
<keyword evidence="2" id="KW-1185">Reference proteome</keyword>
<dbReference type="Proteomes" id="UP001500902">
    <property type="component" value="Unassembled WGS sequence"/>
</dbReference>
<reference evidence="2" key="1">
    <citation type="journal article" date="2019" name="Int. J. Syst. Evol. Microbiol.">
        <title>The Global Catalogue of Microorganisms (GCM) 10K type strain sequencing project: providing services to taxonomists for standard genome sequencing and annotation.</title>
        <authorList>
            <consortium name="The Broad Institute Genomics Platform"/>
            <consortium name="The Broad Institute Genome Sequencing Center for Infectious Disease"/>
            <person name="Wu L."/>
            <person name="Ma J."/>
        </authorList>
    </citation>
    <scope>NUCLEOTIDE SEQUENCE [LARGE SCALE GENOMIC DNA]</scope>
    <source>
        <strain evidence="2">JCM 16904</strain>
    </source>
</reference>
<gene>
    <name evidence="1" type="ORF">GCM10022224_094090</name>
</gene>
<sequence>MPAISLDTTYALELAEFLLFVADRLAADPARLPPSLLASVGRPAYGLAARRAPQSSAA</sequence>
<protein>
    <submittedName>
        <fullName evidence="1">Uncharacterized protein</fullName>
    </submittedName>
</protein>
<evidence type="ECO:0000313" key="1">
    <source>
        <dbReference type="EMBL" id="GAA3713685.1"/>
    </source>
</evidence>